<dbReference type="PROSITE" id="PS50102">
    <property type="entry name" value="RRM"/>
    <property type="match status" value="1"/>
</dbReference>
<dbReference type="Pfam" id="PF00076">
    <property type="entry name" value="RRM_1"/>
    <property type="match status" value="1"/>
</dbReference>
<dbReference type="InterPro" id="IPR000504">
    <property type="entry name" value="RRM_dom"/>
</dbReference>
<reference evidence="3" key="1">
    <citation type="journal article" date="2022" name="Int. J. Mol. Sci.">
        <title>Draft Genome of Tanacetum Coccineum: Genomic Comparison of Closely Related Tanacetum-Family Plants.</title>
        <authorList>
            <person name="Yamashiro T."/>
            <person name="Shiraishi A."/>
            <person name="Nakayama K."/>
            <person name="Satake H."/>
        </authorList>
    </citation>
    <scope>NUCLEOTIDE SEQUENCE</scope>
</reference>
<evidence type="ECO:0000313" key="4">
    <source>
        <dbReference type="Proteomes" id="UP001151760"/>
    </source>
</evidence>
<dbReference type="EMBL" id="BQNB010017844">
    <property type="protein sequence ID" value="GJT67845.1"/>
    <property type="molecule type" value="Genomic_DNA"/>
</dbReference>
<organism evidence="3 4">
    <name type="scientific">Tanacetum coccineum</name>
    <dbReference type="NCBI Taxonomy" id="301880"/>
    <lineage>
        <taxon>Eukaryota</taxon>
        <taxon>Viridiplantae</taxon>
        <taxon>Streptophyta</taxon>
        <taxon>Embryophyta</taxon>
        <taxon>Tracheophyta</taxon>
        <taxon>Spermatophyta</taxon>
        <taxon>Magnoliopsida</taxon>
        <taxon>eudicotyledons</taxon>
        <taxon>Gunneridae</taxon>
        <taxon>Pentapetalae</taxon>
        <taxon>asterids</taxon>
        <taxon>campanulids</taxon>
        <taxon>Asterales</taxon>
        <taxon>Asteraceae</taxon>
        <taxon>Asteroideae</taxon>
        <taxon>Anthemideae</taxon>
        <taxon>Anthemidinae</taxon>
        <taxon>Tanacetum</taxon>
    </lineage>
</organism>
<keyword evidence="3" id="KW-0548">Nucleotidyltransferase</keyword>
<dbReference type="CDD" id="cd00590">
    <property type="entry name" value="RRM_SF"/>
    <property type="match status" value="1"/>
</dbReference>
<keyword evidence="3" id="KW-0808">Transferase</keyword>
<proteinExistence type="predicted"/>
<keyword evidence="1" id="KW-0694">RNA-binding</keyword>
<dbReference type="SUPFAM" id="SSF54928">
    <property type="entry name" value="RNA-binding domain, RBD"/>
    <property type="match status" value="1"/>
</dbReference>
<feature type="domain" description="RRM" evidence="2">
    <location>
        <begin position="255"/>
        <end position="350"/>
    </location>
</feature>
<reference evidence="3" key="2">
    <citation type="submission" date="2022-01" db="EMBL/GenBank/DDBJ databases">
        <authorList>
            <person name="Yamashiro T."/>
            <person name="Shiraishi A."/>
            <person name="Satake H."/>
            <person name="Nakayama K."/>
        </authorList>
    </citation>
    <scope>NUCLEOTIDE SEQUENCE</scope>
</reference>
<evidence type="ECO:0000259" key="2">
    <source>
        <dbReference type="PROSITE" id="PS50102"/>
    </source>
</evidence>
<accession>A0ABQ5FY97</accession>
<dbReference type="Gene3D" id="3.30.70.330">
    <property type="match status" value="1"/>
</dbReference>
<dbReference type="GO" id="GO:0003964">
    <property type="term" value="F:RNA-directed DNA polymerase activity"/>
    <property type="evidence" value="ECO:0007669"/>
    <property type="project" value="UniProtKB-KW"/>
</dbReference>
<dbReference type="SMART" id="SM00360">
    <property type="entry name" value="RRM"/>
    <property type="match status" value="1"/>
</dbReference>
<dbReference type="InterPro" id="IPR012677">
    <property type="entry name" value="Nucleotide-bd_a/b_plait_sf"/>
</dbReference>
<keyword evidence="3" id="KW-0695">RNA-directed DNA polymerase</keyword>
<evidence type="ECO:0000256" key="1">
    <source>
        <dbReference type="PROSITE-ProRule" id="PRU00176"/>
    </source>
</evidence>
<protein>
    <submittedName>
        <fullName evidence="3">RNA-directed DNA polymerase, eukaryota</fullName>
    </submittedName>
</protein>
<dbReference type="InterPro" id="IPR026960">
    <property type="entry name" value="RVT-Znf"/>
</dbReference>
<sequence length="538" mass="62639">MNLINQIDALDQTFRRNIRGGVELHQYMQLQDLIGAFIFSNSTDRWVWDLNESGDFMVKDVRSMIDDFMLPKESDATRWIKCIPNKVNVFAWKVRNDRLATKSNLIHRGIPLDSPMCLVCNLSNEDVSHILFCCDLASLVSRRICRWWNLDWQQVISYSEWFSWLKSIRMEANLKSILEGVFYISWWHVWNFRNQMIFMDIKPRRSVIFDAIMARSFTWCSSRCNRKFSWENWIQHPYLISFFRTKEDDVAKSYTSVFIMNFPELCSAKELFQSCKQYGHVVDTFIPTKRSKNGRRFGFVRFINVFNEERLVNNLCQTKFGIRDSEVPPTLVLNDECLLSANLRKAVSNEGFVDIKIQYMGELWVLLEFGSEDSMKLFQDNVEVIGSGSLKTRTSTMKFTQCGRIDWVKIEENNLDEEHKDKQEKNSEDPFSIYKLLKKKKDTTENEINSDETMKYPPGFTPNEGSEEIGMFAEESRSVNIVNLSDHKAEEANKDGHGNCGNKNSKEVVSSSVCSGHFKKSGVPRTGGFNSEFDGMNW</sequence>
<dbReference type="InterPro" id="IPR035979">
    <property type="entry name" value="RBD_domain_sf"/>
</dbReference>
<evidence type="ECO:0000313" key="3">
    <source>
        <dbReference type="EMBL" id="GJT67845.1"/>
    </source>
</evidence>
<name>A0ABQ5FY97_9ASTR</name>
<comment type="caution">
    <text evidence="3">The sequence shown here is derived from an EMBL/GenBank/DDBJ whole genome shotgun (WGS) entry which is preliminary data.</text>
</comment>
<keyword evidence="4" id="KW-1185">Reference proteome</keyword>
<dbReference type="Proteomes" id="UP001151760">
    <property type="component" value="Unassembled WGS sequence"/>
</dbReference>
<gene>
    <name evidence="3" type="ORF">Tco_1019325</name>
</gene>
<dbReference type="Pfam" id="PF13966">
    <property type="entry name" value="zf-RVT"/>
    <property type="match status" value="1"/>
</dbReference>